<feature type="domain" description="FAD dependent oxidoreductase" evidence="4">
    <location>
        <begin position="13"/>
        <end position="309"/>
    </location>
</feature>
<evidence type="ECO:0000256" key="3">
    <source>
        <dbReference type="ARBA" id="ARBA00023002"/>
    </source>
</evidence>
<dbReference type="PANTHER" id="PTHR13847">
    <property type="entry name" value="SARCOSINE DEHYDROGENASE-RELATED"/>
    <property type="match status" value="1"/>
</dbReference>
<reference evidence="5" key="1">
    <citation type="submission" date="2020-05" db="EMBL/GenBank/DDBJ databases">
        <authorList>
            <person name="Chiriac C."/>
            <person name="Salcher M."/>
            <person name="Ghai R."/>
            <person name="Kavagutti S V."/>
        </authorList>
    </citation>
    <scope>NUCLEOTIDE SEQUENCE</scope>
</reference>
<dbReference type="SUPFAM" id="SSF51905">
    <property type="entry name" value="FAD/NAD(P)-binding domain"/>
    <property type="match status" value="1"/>
</dbReference>
<comment type="pathway">
    <text evidence="1">Cofactor biosynthesis; thiamine diphosphate biosynthesis.</text>
</comment>
<protein>
    <submittedName>
        <fullName evidence="5">Unannotated protein</fullName>
    </submittedName>
</protein>
<dbReference type="Pfam" id="PF01266">
    <property type="entry name" value="DAO"/>
    <property type="match status" value="1"/>
</dbReference>
<proteinExistence type="predicted"/>
<keyword evidence="2" id="KW-0784">Thiamine biosynthesis</keyword>
<dbReference type="InterPro" id="IPR036188">
    <property type="entry name" value="FAD/NAD-bd_sf"/>
</dbReference>
<dbReference type="InterPro" id="IPR012727">
    <property type="entry name" value="Gly_oxidase_ThiO"/>
</dbReference>
<dbReference type="Gene3D" id="3.30.9.10">
    <property type="entry name" value="D-Amino Acid Oxidase, subunit A, domain 2"/>
    <property type="match status" value="1"/>
</dbReference>
<dbReference type="InterPro" id="IPR006076">
    <property type="entry name" value="FAD-dep_OxRdtase"/>
</dbReference>
<sequence length="332" mass="35079">MLAPVSEADAGERALMLLGIESARRWRTFAGELLDATGIDPGLREHGTLIVARDGDEAAALERELALRDRMSLETRRLLPSEARELEPGLVPSLRAAAEIPGDRCADPRALCQALVLAAERAGVVLLEGAEVFRIVVEGDRAAGVELADGRRITAGDVVIAAGAWSGLLDGLPEGARVPVRPVKGQSLRLRDPDHDPAQPLLERVVRYEGGYLVPRGDGRYVLGATVEERGFDTTMTALGVYELLRDAAELVPGLLELELEEAIAGLRPGTPDNAPALGRSSALPGLVWATGHYRNGILLAPVTGDLLAGVLAGDGDIPAAFDPNRFAGVRA</sequence>
<dbReference type="Gene3D" id="3.50.50.60">
    <property type="entry name" value="FAD/NAD(P)-binding domain"/>
    <property type="match status" value="1"/>
</dbReference>
<dbReference type="GO" id="GO:0005737">
    <property type="term" value="C:cytoplasm"/>
    <property type="evidence" value="ECO:0007669"/>
    <property type="project" value="TreeGrafter"/>
</dbReference>
<evidence type="ECO:0000256" key="2">
    <source>
        <dbReference type="ARBA" id="ARBA00022977"/>
    </source>
</evidence>
<evidence type="ECO:0000256" key="1">
    <source>
        <dbReference type="ARBA" id="ARBA00004948"/>
    </source>
</evidence>
<organism evidence="5">
    <name type="scientific">freshwater metagenome</name>
    <dbReference type="NCBI Taxonomy" id="449393"/>
    <lineage>
        <taxon>unclassified sequences</taxon>
        <taxon>metagenomes</taxon>
        <taxon>ecological metagenomes</taxon>
    </lineage>
</organism>
<dbReference type="GO" id="GO:0016491">
    <property type="term" value="F:oxidoreductase activity"/>
    <property type="evidence" value="ECO:0007669"/>
    <property type="project" value="UniProtKB-KW"/>
</dbReference>
<dbReference type="GO" id="GO:0009229">
    <property type="term" value="P:thiamine diphosphate biosynthetic process"/>
    <property type="evidence" value="ECO:0007669"/>
    <property type="project" value="UniProtKB-UniPathway"/>
</dbReference>
<name>A0A6J7CX60_9ZZZZ</name>
<gene>
    <name evidence="5" type="ORF">UFOPK3423_00358</name>
</gene>
<dbReference type="SUPFAM" id="SSF54373">
    <property type="entry name" value="FAD-linked reductases, C-terminal domain"/>
    <property type="match status" value="1"/>
</dbReference>
<accession>A0A6J7CX60</accession>
<dbReference type="GO" id="GO:0050660">
    <property type="term" value="F:flavin adenine dinucleotide binding"/>
    <property type="evidence" value="ECO:0007669"/>
    <property type="project" value="InterPro"/>
</dbReference>
<dbReference type="EMBL" id="CAFBLQ010000025">
    <property type="protein sequence ID" value="CAB4863412.1"/>
    <property type="molecule type" value="Genomic_DNA"/>
</dbReference>
<dbReference type="AlphaFoldDB" id="A0A6J7CX60"/>
<keyword evidence="3" id="KW-0560">Oxidoreductase</keyword>
<dbReference type="UniPathway" id="UPA00060"/>
<dbReference type="NCBIfam" id="TIGR02352">
    <property type="entry name" value="thiamin_ThiO"/>
    <property type="match status" value="1"/>
</dbReference>
<evidence type="ECO:0000313" key="5">
    <source>
        <dbReference type="EMBL" id="CAB4863412.1"/>
    </source>
</evidence>
<dbReference type="PANTHER" id="PTHR13847:SF289">
    <property type="entry name" value="GLYCINE OXIDASE"/>
    <property type="match status" value="1"/>
</dbReference>
<dbReference type="GO" id="GO:0009228">
    <property type="term" value="P:thiamine biosynthetic process"/>
    <property type="evidence" value="ECO:0007669"/>
    <property type="project" value="UniProtKB-KW"/>
</dbReference>
<evidence type="ECO:0000259" key="4">
    <source>
        <dbReference type="Pfam" id="PF01266"/>
    </source>
</evidence>